<evidence type="ECO:0000313" key="8">
    <source>
        <dbReference type="EMBL" id="KAK9659901.1"/>
    </source>
</evidence>
<dbReference type="EMBL" id="JASJQH010012512">
    <property type="protein sequence ID" value="KAK9659901.1"/>
    <property type="molecule type" value="Genomic_DNA"/>
</dbReference>
<proteinExistence type="predicted"/>
<feature type="domain" description="C2H2-type" evidence="7">
    <location>
        <begin position="183"/>
        <end position="210"/>
    </location>
</feature>
<evidence type="ECO:0000256" key="3">
    <source>
        <dbReference type="ARBA" id="ARBA00022771"/>
    </source>
</evidence>
<keyword evidence="3 5" id="KW-0863">Zinc-finger</keyword>
<keyword evidence="1" id="KW-0479">Metal-binding</keyword>
<feature type="compositionally biased region" description="Low complexity" evidence="6">
    <location>
        <begin position="22"/>
        <end position="40"/>
    </location>
</feature>
<protein>
    <recommendedName>
        <fullName evidence="7">C2H2-type domain-containing protein</fullName>
    </recommendedName>
</protein>
<evidence type="ECO:0000259" key="7">
    <source>
        <dbReference type="PROSITE" id="PS50157"/>
    </source>
</evidence>
<accession>A0ABR2VJ52</accession>
<dbReference type="PANTHER" id="PTHR14003">
    <property type="entry name" value="TRANSCRIPTIONAL REPRESSOR PROTEIN YY"/>
    <property type="match status" value="1"/>
</dbReference>
<dbReference type="PROSITE" id="PS50157">
    <property type="entry name" value="ZINC_FINGER_C2H2_2"/>
    <property type="match status" value="2"/>
</dbReference>
<sequence length="210" mass="23360">MTTLVSPASTPATGLKVKLRFSNPKSPSLSSSVPQTDSSPEILGQDLINTTEQERKDKLSSNFDSAPTKKPRYNDSELNHIEVPSSETTTPKDTKHEGMEIPRKWQKRSLVIRTLTGEVSFTSWRPDGPPLLKRPATIEKFNSPHPIVDSARPVPCVYPGCNRNFTDQSGLTKHMIVHGPKTFFCGLDGCAKSFADRTRLRRHQRGVHGQ</sequence>
<organism evidence="8 9">
    <name type="scientific">Basidiobolus ranarum</name>
    <dbReference type="NCBI Taxonomy" id="34480"/>
    <lineage>
        <taxon>Eukaryota</taxon>
        <taxon>Fungi</taxon>
        <taxon>Fungi incertae sedis</taxon>
        <taxon>Zoopagomycota</taxon>
        <taxon>Entomophthoromycotina</taxon>
        <taxon>Basidiobolomycetes</taxon>
        <taxon>Basidiobolales</taxon>
        <taxon>Basidiobolaceae</taxon>
        <taxon>Basidiobolus</taxon>
    </lineage>
</organism>
<dbReference type="InterPro" id="IPR013087">
    <property type="entry name" value="Znf_C2H2_type"/>
</dbReference>
<feature type="domain" description="C2H2-type" evidence="7">
    <location>
        <begin position="154"/>
        <end position="178"/>
    </location>
</feature>
<dbReference type="SUPFAM" id="SSF57667">
    <property type="entry name" value="beta-beta-alpha zinc fingers"/>
    <property type="match status" value="1"/>
</dbReference>
<evidence type="ECO:0000256" key="6">
    <source>
        <dbReference type="SAM" id="MobiDB-lite"/>
    </source>
</evidence>
<evidence type="ECO:0000256" key="2">
    <source>
        <dbReference type="ARBA" id="ARBA00022737"/>
    </source>
</evidence>
<feature type="compositionally biased region" description="Polar residues" evidence="6">
    <location>
        <begin position="1"/>
        <end position="12"/>
    </location>
</feature>
<feature type="region of interest" description="Disordered" evidence="6">
    <location>
        <begin position="1"/>
        <end position="74"/>
    </location>
</feature>
<keyword evidence="4" id="KW-0862">Zinc</keyword>
<name>A0ABR2VJ52_9FUNG</name>
<dbReference type="Gene3D" id="3.30.160.60">
    <property type="entry name" value="Classic Zinc Finger"/>
    <property type="match status" value="2"/>
</dbReference>
<dbReference type="InterPro" id="IPR036236">
    <property type="entry name" value="Znf_C2H2_sf"/>
</dbReference>
<dbReference type="SMART" id="SM00355">
    <property type="entry name" value="ZnF_C2H2"/>
    <property type="match status" value="2"/>
</dbReference>
<keyword evidence="2" id="KW-0677">Repeat</keyword>
<dbReference type="Proteomes" id="UP001479436">
    <property type="component" value="Unassembled WGS sequence"/>
</dbReference>
<evidence type="ECO:0000256" key="4">
    <source>
        <dbReference type="ARBA" id="ARBA00022833"/>
    </source>
</evidence>
<evidence type="ECO:0000256" key="5">
    <source>
        <dbReference type="PROSITE-ProRule" id="PRU00042"/>
    </source>
</evidence>
<evidence type="ECO:0000256" key="1">
    <source>
        <dbReference type="ARBA" id="ARBA00022723"/>
    </source>
</evidence>
<keyword evidence="9" id="KW-1185">Reference proteome</keyword>
<dbReference type="PROSITE" id="PS00028">
    <property type="entry name" value="ZINC_FINGER_C2H2_1"/>
    <property type="match status" value="1"/>
</dbReference>
<dbReference type="Pfam" id="PF00096">
    <property type="entry name" value="zf-C2H2"/>
    <property type="match status" value="2"/>
</dbReference>
<dbReference type="PANTHER" id="PTHR14003:SF19">
    <property type="entry name" value="YY2 TRANSCRIPTION FACTOR"/>
    <property type="match status" value="1"/>
</dbReference>
<reference evidence="8 9" key="1">
    <citation type="submission" date="2023-04" db="EMBL/GenBank/DDBJ databases">
        <title>Genome of Basidiobolus ranarum AG-B5.</title>
        <authorList>
            <person name="Stajich J.E."/>
            <person name="Carter-House D."/>
            <person name="Gryganskyi A."/>
        </authorList>
    </citation>
    <scope>NUCLEOTIDE SEQUENCE [LARGE SCALE GENOMIC DNA]</scope>
    <source>
        <strain evidence="8 9">AG-B5</strain>
    </source>
</reference>
<gene>
    <name evidence="8" type="ORF">K7432_018313</name>
</gene>
<comment type="caution">
    <text evidence="8">The sequence shown here is derived from an EMBL/GenBank/DDBJ whole genome shotgun (WGS) entry which is preliminary data.</text>
</comment>
<evidence type="ECO:0000313" key="9">
    <source>
        <dbReference type="Proteomes" id="UP001479436"/>
    </source>
</evidence>